<dbReference type="AlphaFoldDB" id="A0A182U947"/>
<dbReference type="Proteomes" id="UP000075902">
    <property type="component" value="Unassembled WGS sequence"/>
</dbReference>
<keyword evidence="6" id="KW-1185">Reference proteome</keyword>
<dbReference type="GO" id="GO:0030424">
    <property type="term" value="C:axon"/>
    <property type="evidence" value="ECO:0007669"/>
    <property type="project" value="TreeGrafter"/>
</dbReference>
<dbReference type="SMART" id="SM00409">
    <property type="entry name" value="IG"/>
    <property type="match status" value="1"/>
</dbReference>
<protein>
    <submittedName>
        <fullName evidence="5">Ig-like domain-containing protein</fullName>
    </submittedName>
</protein>
<dbReference type="InterPro" id="IPR003598">
    <property type="entry name" value="Ig_sub2"/>
</dbReference>
<dbReference type="Gene3D" id="2.60.40.10">
    <property type="entry name" value="Immunoglobulins"/>
    <property type="match status" value="1"/>
</dbReference>
<dbReference type="PANTHER" id="PTHR10075:SF100">
    <property type="entry name" value="FASCICLIN-2"/>
    <property type="match status" value="1"/>
</dbReference>
<dbReference type="InterPro" id="IPR036179">
    <property type="entry name" value="Ig-like_dom_sf"/>
</dbReference>
<dbReference type="InterPro" id="IPR013783">
    <property type="entry name" value="Ig-like_fold"/>
</dbReference>
<dbReference type="PROSITE" id="PS50835">
    <property type="entry name" value="IG_LIKE"/>
    <property type="match status" value="1"/>
</dbReference>
<keyword evidence="2" id="KW-1015">Disulfide bond</keyword>
<dbReference type="GO" id="GO:0098632">
    <property type="term" value="F:cell-cell adhesion mediator activity"/>
    <property type="evidence" value="ECO:0007669"/>
    <property type="project" value="TreeGrafter"/>
</dbReference>
<accession>A0A182U947</accession>
<name>A0A182U947_9DIPT</name>
<dbReference type="VEuPathDB" id="VectorBase:AMEC016193"/>
<keyword evidence="3" id="KW-0393">Immunoglobulin domain</keyword>
<dbReference type="SUPFAM" id="SSF48726">
    <property type="entry name" value="Immunoglobulin"/>
    <property type="match status" value="1"/>
</dbReference>
<dbReference type="InterPro" id="IPR003599">
    <property type="entry name" value="Ig_sub"/>
</dbReference>
<dbReference type="PANTHER" id="PTHR10075">
    <property type="entry name" value="BASIGIN RELATED"/>
    <property type="match status" value="1"/>
</dbReference>
<evidence type="ECO:0000313" key="6">
    <source>
        <dbReference type="Proteomes" id="UP000075902"/>
    </source>
</evidence>
<reference evidence="6" key="1">
    <citation type="submission" date="2014-01" db="EMBL/GenBank/DDBJ databases">
        <title>The Genome Sequence of Anopheles melas CM1001059_A (V2).</title>
        <authorList>
            <consortium name="The Broad Institute Genomics Platform"/>
            <person name="Neafsey D.E."/>
            <person name="Besansky N."/>
            <person name="Howell P."/>
            <person name="Walton C."/>
            <person name="Young S.K."/>
            <person name="Zeng Q."/>
            <person name="Gargeya S."/>
            <person name="Fitzgerald M."/>
            <person name="Haas B."/>
            <person name="Abouelleil A."/>
            <person name="Allen A.W."/>
            <person name="Alvarado L."/>
            <person name="Arachchi H.M."/>
            <person name="Berlin A.M."/>
            <person name="Chapman S.B."/>
            <person name="Gainer-Dewar J."/>
            <person name="Goldberg J."/>
            <person name="Griggs A."/>
            <person name="Gujja S."/>
            <person name="Hansen M."/>
            <person name="Howarth C."/>
            <person name="Imamovic A."/>
            <person name="Ireland A."/>
            <person name="Larimer J."/>
            <person name="McCowan C."/>
            <person name="Murphy C."/>
            <person name="Pearson M."/>
            <person name="Poon T.W."/>
            <person name="Priest M."/>
            <person name="Roberts A."/>
            <person name="Saif S."/>
            <person name="Shea T."/>
            <person name="Sisk P."/>
            <person name="Sykes S."/>
            <person name="Wortman J."/>
            <person name="Nusbaum C."/>
            <person name="Birren B."/>
        </authorList>
    </citation>
    <scope>NUCLEOTIDE SEQUENCE [LARGE SCALE GENOMIC DNA]</scope>
    <source>
        <strain evidence="6">CM1001059</strain>
    </source>
</reference>
<dbReference type="Pfam" id="PF13927">
    <property type="entry name" value="Ig_3"/>
    <property type="match status" value="1"/>
</dbReference>
<dbReference type="SMART" id="SM00408">
    <property type="entry name" value="IGc2"/>
    <property type="match status" value="1"/>
</dbReference>
<dbReference type="STRING" id="34690.A0A182U947"/>
<sequence length="119" mass="13130">MTLDNDILDMHRTQNVLRDDFRVEPKDTRVAAGETALLECGAPKGSPEPGIRWLKDDVRLVLDENLRSAKEIGRIRIVDGGNLLISDVRATDGGRYQCEAFNAAGKRVSSIARLIVQGK</sequence>
<dbReference type="GO" id="GO:0007156">
    <property type="term" value="P:homophilic cell adhesion via plasma membrane adhesion molecules"/>
    <property type="evidence" value="ECO:0007669"/>
    <property type="project" value="TreeGrafter"/>
</dbReference>
<dbReference type="GO" id="GO:0070593">
    <property type="term" value="P:dendrite self-avoidance"/>
    <property type="evidence" value="ECO:0007669"/>
    <property type="project" value="TreeGrafter"/>
</dbReference>
<evidence type="ECO:0000313" key="5">
    <source>
        <dbReference type="EnsemblMetazoa" id="AMEC016193-PA"/>
    </source>
</evidence>
<keyword evidence="1" id="KW-0677">Repeat</keyword>
<evidence type="ECO:0000256" key="3">
    <source>
        <dbReference type="ARBA" id="ARBA00023319"/>
    </source>
</evidence>
<dbReference type="GO" id="GO:0007411">
    <property type="term" value="P:axon guidance"/>
    <property type="evidence" value="ECO:0007669"/>
    <property type="project" value="TreeGrafter"/>
</dbReference>
<dbReference type="GO" id="GO:0005886">
    <property type="term" value="C:plasma membrane"/>
    <property type="evidence" value="ECO:0007669"/>
    <property type="project" value="TreeGrafter"/>
</dbReference>
<dbReference type="FunFam" id="2.60.40.10:FF:000189">
    <property type="entry name" value="Neogenin isoform 3"/>
    <property type="match status" value="1"/>
</dbReference>
<organism evidence="5 6">
    <name type="scientific">Anopheles melas</name>
    <dbReference type="NCBI Taxonomy" id="34690"/>
    <lineage>
        <taxon>Eukaryota</taxon>
        <taxon>Metazoa</taxon>
        <taxon>Ecdysozoa</taxon>
        <taxon>Arthropoda</taxon>
        <taxon>Hexapoda</taxon>
        <taxon>Insecta</taxon>
        <taxon>Pterygota</taxon>
        <taxon>Neoptera</taxon>
        <taxon>Endopterygota</taxon>
        <taxon>Diptera</taxon>
        <taxon>Nematocera</taxon>
        <taxon>Culicoidea</taxon>
        <taxon>Culicidae</taxon>
        <taxon>Anophelinae</taxon>
        <taxon>Anopheles</taxon>
    </lineage>
</organism>
<reference evidence="5" key="2">
    <citation type="submission" date="2020-05" db="UniProtKB">
        <authorList>
            <consortium name="EnsemblMetazoa"/>
        </authorList>
    </citation>
    <scope>IDENTIFICATION</scope>
    <source>
        <strain evidence="5">CM1001059</strain>
    </source>
</reference>
<evidence type="ECO:0000256" key="1">
    <source>
        <dbReference type="ARBA" id="ARBA00022737"/>
    </source>
</evidence>
<evidence type="ECO:0000259" key="4">
    <source>
        <dbReference type="PROSITE" id="PS50835"/>
    </source>
</evidence>
<evidence type="ECO:0000256" key="2">
    <source>
        <dbReference type="ARBA" id="ARBA00023157"/>
    </source>
</evidence>
<dbReference type="EnsemblMetazoa" id="AMEC016193-RA">
    <property type="protein sequence ID" value="AMEC016193-PA"/>
    <property type="gene ID" value="AMEC016193"/>
</dbReference>
<proteinExistence type="predicted"/>
<feature type="domain" description="Ig-like" evidence="4">
    <location>
        <begin position="19"/>
        <end position="109"/>
    </location>
</feature>
<dbReference type="InterPro" id="IPR007110">
    <property type="entry name" value="Ig-like_dom"/>
</dbReference>